<evidence type="ECO:0000256" key="1">
    <source>
        <dbReference type="ARBA" id="ARBA00001096"/>
    </source>
</evidence>
<dbReference type="InterPro" id="IPR008183">
    <property type="entry name" value="Aldose_1/G6P_1-epimerase"/>
</dbReference>
<dbReference type="EC" id="5.1.3.15" evidence="4"/>
<evidence type="ECO:0000256" key="5">
    <source>
        <dbReference type="PIRSR" id="PIRSR016020-1"/>
    </source>
</evidence>
<dbReference type="GO" id="GO:0005975">
    <property type="term" value="P:carbohydrate metabolic process"/>
    <property type="evidence" value="ECO:0007669"/>
    <property type="project" value="InterPro"/>
</dbReference>
<dbReference type="Proteomes" id="UP000278006">
    <property type="component" value="Unassembled WGS sequence"/>
</dbReference>
<protein>
    <recommendedName>
        <fullName evidence="4">Putative glucose-6-phosphate 1-epimerase</fullName>
        <ecNumber evidence="4">5.1.3.15</ecNumber>
    </recommendedName>
</protein>
<evidence type="ECO:0000313" key="6">
    <source>
        <dbReference type="EMBL" id="RMX08350.1"/>
    </source>
</evidence>
<name>A0A3M6QZB3_9BURK</name>
<comment type="catalytic activity">
    <reaction evidence="1">
        <text>alpha-D-glucose 6-phosphate = beta-D-glucose 6-phosphate</text>
        <dbReference type="Rhea" id="RHEA:16249"/>
        <dbReference type="ChEBI" id="CHEBI:58225"/>
        <dbReference type="ChEBI" id="CHEBI:58247"/>
        <dbReference type="EC" id="5.1.3.15"/>
    </reaction>
</comment>
<gene>
    <name evidence="6" type="ORF">D8I35_04435</name>
</gene>
<dbReference type="GO" id="GO:0047938">
    <property type="term" value="F:glucose-6-phosphate 1-epimerase activity"/>
    <property type="evidence" value="ECO:0007669"/>
    <property type="project" value="UniProtKB-UniRule"/>
</dbReference>
<dbReference type="OrthoDB" id="9790727at2"/>
<dbReference type="PANTHER" id="PTHR11122:SF13">
    <property type="entry name" value="GLUCOSE-6-PHOSPHATE 1-EPIMERASE"/>
    <property type="match status" value="1"/>
</dbReference>
<feature type="active site" evidence="5">
    <location>
        <position position="252"/>
    </location>
</feature>
<dbReference type="GO" id="GO:0005737">
    <property type="term" value="C:cytoplasm"/>
    <property type="evidence" value="ECO:0007669"/>
    <property type="project" value="TreeGrafter"/>
</dbReference>
<dbReference type="InterPro" id="IPR025532">
    <property type="entry name" value="G6P_1-epimerase"/>
</dbReference>
<dbReference type="Gene3D" id="2.70.98.10">
    <property type="match status" value="1"/>
</dbReference>
<dbReference type="AlphaFoldDB" id="A0A3M6QZB3"/>
<dbReference type="Pfam" id="PF01263">
    <property type="entry name" value="Aldose_epim"/>
    <property type="match status" value="1"/>
</dbReference>
<evidence type="ECO:0000256" key="3">
    <source>
        <dbReference type="ARBA" id="ARBA00023235"/>
    </source>
</evidence>
<keyword evidence="7" id="KW-1185">Reference proteome</keyword>
<dbReference type="PIRSF" id="PIRSF016020">
    <property type="entry name" value="PHexose_mutarotase"/>
    <property type="match status" value="1"/>
</dbReference>
<dbReference type="GO" id="GO:0030246">
    <property type="term" value="F:carbohydrate binding"/>
    <property type="evidence" value="ECO:0007669"/>
    <property type="project" value="UniProtKB-UniRule"/>
</dbReference>
<feature type="active site" evidence="5">
    <location>
        <position position="149"/>
    </location>
</feature>
<dbReference type="RefSeq" id="WP_122226474.1">
    <property type="nucleotide sequence ID" value="NZ_RDQO01000001.1"/>
</dbReference>
<dbReference type="PANTHER" id="PTHR11122">
    <property type="entry name" value="APOSPORY-ASSOCIATED PROTEIN C-RELATED"/>
    <property type="match status" value="1"/>
</dbReference>
<keyword evidence="3 4" id="KW-0413">Isomerase</keyword>
<reference evidence="6 7" key="1">
    <citation type="submission" date="2018-10" db="EMBL/GenBank/DDBJ databases">
        <title>Draft genome of Cortibacter populi DSM10536.</title>
        <authorList>
            <person name="Bernier A.-M."/>
            <person name="Bernard K."/>
        </authorList>
    </citation>
    <scope>NUCLEOTIDE SEQUENCE [LARGE SCALE GENOMIC DNA]</scope>
    <source>
        <strain evidence="6 7">DSM 105136</strain>
    </source>
</reference>
<proteinExistence type="inferred from homology"/>
<dbReference type="InterPro" id="IPR011013">
    <property type="entry name" value="Gal_mutarotase_sf_dom"/>
</dbReference>
<comment type="caution">
    <text evidence="6">The sequence shown here is derived from an EMBL/GenBank/DDBJ whole genome shotgun (WGS) entry which is preliminary data.</text>
</comment>
<accession>A0A3M6QZB3</accession>
<evidence type="ECO:0000313" key="7">
    <source>
        <dbReference type="Proteomes" id="UP000278006"/>
    </source>
</evidence>
<evidence type="ECO:0000256" key="2">
    <source>
        <dbReference type="ARBA" id="ARBA00005866"/>
    </source>
</evidence>
<sequence length="278" mass="30068">MSVRWIDFHGQPAMALRLPHGDRAVVLQHGAQLVSWCSADGVEHLYVSPRAMLDGQSAVRGGVPVCFPQFNQRGPLLKHGFARHLPWRLRAVRDDAVTLGLAHGPVTAAFWPHAFDAQLTVQLTPNAVRASLRAENKGDVPWPFTTALHTYLRMADVRQAELTGLEGASQWDAVLDVHGVSQGAPRFGAEFDRVYQAPGGPLTLSEAGQPGRLAISQSASCPQTVVWNPGATLCGRLADLPADGWQQMLCIEAGCIDEAVVLPPAAVWEGWQQLAWTA</sequence>
<dbReference type="InterPro" id="IPR014718">
    <property type="entry name" value="GH-type_carb-bd"/>
</dbReference>
<comment type="similarity">
    <text evidence="2 4">Belongs to the glucose-6-phosphate 1-epimerase family.</text>
</comment>
<dbReference type="SUPFAM" id="SSF74650">
    <property type="entry name" value="Galactose mutarotase-like"/>
    <property type="match status" value="1"/>
</dbReference>
<dbReference type="CDD" id="cd09020">
    <property type="entry name" value="D-hex-6-P-epi_like"/>
    <property type="match status" value="1"/>
</dbReference>
<evidence type="ECO:0000256" key="4">
    <source>
        <dbReference type="PIRNR" id="PIRNR016020"/>
    </source>
</evidence>
<organism evidence="6 7">
    <name type="scientific">Corticibacter populi</name>
    <dbReference type="NCBI Taxonomy" id="1550736"/>
    <lineage>
        <taxon>Bacteria</taxon>
        <taxon>Pseudomonadati</taxon>
        <taxon>Pseudomonadota</taxon>
        <taxon>Betaproteobacteria</taxon>
        <taxon>Burkholderiales</taxon>
        <taxon>Comamonadaceae</taxon>
        <taxon>Corticibacter</taxon>
    </lineage>
</organism>
<dbReference type="EMBL" id="RDQO01000001">
    <property type="protein sequence ID" value="RMX08350.1"/>
    <property type="molecule type" value="Genomic_DNA"/>
</dbReference>